<dbReference type="OrthoDB" id="3362711at2759"/>
<sequence>MMLLFLLSLFTFSANVQDTYAQSNVSCLPFYNWTSNSQGQTPCQVASSLLAICNNATFPVEPLPDSSHYLGPSLQDANACQCSTVTYSLMSACGACQGRTYLSWSVWSEDCPTVYISSFPEPLPAGVAVPGWAYLDVTAEDNFDQTNAKKDSNATESTAVPSPTSSSSGSPAKTSSVPLTASSHPITPSAVPSVSASVSASTSSTQAFSEKRANAVGGGVIGGLFGVVIIFASLYWYIYRRRRLARNGQQLPSPADPENASWHGQGPYMAQRQVADPVVQTSTAPSSNNSIQHIRIIHTYHSSNASADTVPKGTATS</sequence>
<keyword evidence="2" id="KW-0472">Membrane</keyword>
<keyword evidence="3" id="KW-0732">Signal</keyword>
<accession>A0A9P5P0T2</accession>
<proteinExistence type="predicted"/>
<name>A0A9P5P0T2_GYMJU</name>
<feature type="compositionally biased region" description="Low complexity" evidence="1">
    <location>
        <begin position="154"/>
        <end position="178"/>
    </location>
</feature>
<gene>
    <name evidence="4" type="ORF">CPB84DRAFT_1957623</name>
</gene>
<evidence type="ECO:0000256" key="1">
    <source>
        <dbReference type="SAM" id="MobiDB-lite"/>
    </source>
</evidence>
<protein>
    <submittedName>
        <fullName evidence="4">Uncharacterized protein</fullName>
    </submittedName>
</protein>
<comment type="caution">
    <text evidence="4">The sequence shown here is derived from an EMBL/GenBank/DDBJ whole genome shotgun (WGS) entry which is preliminary data.</text>
</comment>
<evidence type="ECO:0000313" key="5">
    <source>
        <dbReference type="Proteomes" id="UP000724874"/>
    </source>
</evidence>
<feature type="signal peptide" evidence="3">
    <location>
        <begin position="1"/>
        <end position="21"/>
    </location>
</feature>
<evidence type="ECO:0000256" key="3">
    <source>
        <dbReference type="SAM" id="SignalP"/>
    </source>
</evidence>
<feature type="region of interest" description="Disordered" evidence="1">
    <location>
        <begin position="146"/>
        <end position="184"/>
    </location>
</feature>
<organism evidence="4 5">
    <name type="scientific">Gymnopilus junonius</name>
    <name type="common">Spectacular rustgill mushroom</name>
    <name type="synonym">Gymnopilus spectabilis subsp. junonius</name>
    <dbReference type="NCBI Taxonomy" id="109634"/>
    <lineage>
        <taxon>Eukaryota</taxon>
        <taxon>Fungi</taxon>
        <taxon>Dikarya</taxon>
        <taxon>Basidiomycota</taxon>
        <taxon>Agaricomycotina</taxon>
        <taxon>Agaricomycetes</taxon>
        <taxon>Agaricomycetidae</taxon>
        <taxon>Agaricales</taxon>
        <taxon>Agaricineae</taxon>
        <taxon>Hymenogastraceae</taxon>
        <taxon>Gymnopilus</taxon>
    </lineage>
</organism>
<reference evidence="4" key="1">
    <citation type="submission" date="2020-11" db="EMBL/GenBank/DDBJ databases">
        <authorList>
            <consortium name="DOE Joint Genome Institute"/>
            <person name="Ahrendt S."/>
            <person name="Riley R."/>
            <person name="Andreopoulos W."/>
            <person name="LaButti K."/>
            <person name="Pangilinan J."/>
            <person name="Ruiz-duenas F.J."/>
            <person name="Barrasa J.M."/>
            <person name="Sanchez-Garcia M."/>
            <person name="Camarero S."/>
            <person name="Miyauchi S."/>
            <person name="Serrano A."/>
            <person name="Linde D."/>
            <person name="Babiker R."/>
            <person name="Drula E."/>
            <person name="Ayuso-Fernandez I."/>
            <person name="Pacheco R."/>
            <person name="Padilla G."/>
            <person name="Ferreira P."/>
            <person name="Barriuso J."/>
            <person name="Kellner H."/>
            <person name="Castanera R."/>
            <person name="Alfaro M."/>
            <person name="Ramirez L."/>
            <person name="Pisabarro A.G."/>
            <person name="Kuo A."/>
            <person name="Tritt A."/>
            <person name="Lipzen A."/>
            <person name="He G."/>
            <person name="Yan M."/>
            <person name="Ng V."/>
            <person name="Cullen D."/>
            <person name="Martin F."/>
            <person name="Rosso M.-N."/>
            <person name="Henrissat B."/>
            <person name="Hibbett D."/>
            <person name="Martinez A.T."/>
            <person name="Grigoriev I.V."/>
        </authorList>
    </citation>
    <scope>NUCLEOTIDE SEQUENCE</scope>
    <source>
        <strain evidence="4">AH 44721</strain>
    </source>
</reference>
<feature type="chain" id="PRO_5040277118" evidence="3">
    <location>
        <begin position="22"/>
        <end position="317"/>
    </location>
</feature>
<keyword evidence="5" id="KW-1185">Reference proteome</keyword>
<evidence type="ECO:0000256" key="2">
    <source>
        <dbReference type="SAM" id="Phobius"/>
    </source>
</evidence>
<keyword evidence="2" id="KW-1133">Transmembrane helix</keyword>
<dbReference type="AlphaFoldDB" id="A0A9P5P0T2"/>
<dbReference type="EMBL" id="JADNYJ010000003">
    <property type="protein sequence ID" value="KAF8911956.1"/>
    <property type="molecule type" value="Genomic_DNA"/>
</dbReference>
<keyword evidence="2" id="KW-0812">Transmembrane</keyword>
<dbReference type="Proteomes" id="UP000724874">
    <property type="component" value="Unassembled WGS sequence"/>
</dbReference>
<evidence type="ECO:0000313" key="4">
    <source>
        <dbReference type="EMBL" id="KAF8911956.1"/>
    </source>
</evidence>
<feature type="transmembrane region" description="Helical" evidence="2">
    <location>
        <begin position="215"/>
        <end position="238"/>
    </location>
</feature>